<reference evidence="2 4" key="2">
    <citation type="submission" date="2019-11" db="EMBL/GenBank/DDBJ databases">
        <title>Draft genome sequences of five Paenibacillus species of dairy origin.</title>
        <authorList>
            <person name="Olajide A.M."/>
            <person name="Chen S."/>
            <person name="Lapointe G."/>
        </authorList>
    </citation>
    <scope>NUCLEOTIDE SEQUENCE [LARGE SCALE GENOMIC DNA]</scope>
    <source>
        <strain evidence="2 4">3CT49</strain>
    </source>
</reference>
<keyword evidence="1" id="KW-0449">Lipoprotein</keyword>
<dbReference type="EMBL" id="WNZZ01000009">
    <property type="protein sequence ID" value="MUG23478.1"/>
    <property type="molecule type" value="Genomic_DNA"/>
</dbReference>
<dbReference type="AlphaFoldDB" id="A0A090ZDS8"/>
<evidence type="ECO:0000313" key="3">
    <source>
        <dbReference type="Proteomes" id="UP000029278"/>
    </source>
</evidence>
<dbReference type="PROSITE" id="PS51257">
    <property type="entry name" value="PROKAR_LIPOPROTEIN"/>
    <property type="match status" value="1"/>
</dbReference>
<reference evidence="1 3" key="1">
    <citation type="submission" date="2014-04" db="EMBL/GenBank/DDBJ databases">
        <authorList>
            <person name="Bishop-Lilly K.A."/>
            <person name="Broomall S.M."/>
            <person name="Chain P.S."/>
            <person name="Chertkov O."/>
            <person name="Coyne S.R."/>
            <person name="Daligault H.E."/>
            <person name="Davenport K.W."/>
            <person name="Erkkila T."/>
            <person name="Frey K.G."/>
            <person name="Gibbons H.S."/>
            <person name="Gu W."/>
            <person name="Jaissle J."/>
            <person name="Johnson S.L."/>
            <person name="Koroleva G.I."/>
            <person name="Ladner J.T."/>
            <person name="Lo C.-C."/>
            <person name="Minogue T.D."/>
            <person name="Munk C."/>
            <person name="Palacios G.F."/>
            <person name="Redden C.L."/>
            <person name="Rosenzweig C.N."/>
            <person name="Scholz M.B."/>
            <person name="Teshima H."/>
            <person name="Xu Y."/>
        </authorList>
    </citation>
    <scope>NUCLEOTIDE SEQUENCE [LARGE SCALE GENOMIC DNA]</scope>
    <source>
        <strain evidence="1 3">8244</strain>
    </source>
</reference>
<keyword evidence="3" id="KW-1185">Reference proteome</keyword>
<dbReference type="Proteomes" id="UP000029278">
    <property type="component" value="Unassembled WGS sequence"/>
</dbReference>
<dbReference type="STRING" id="44252.DJ90_5066"/>
<evidence type="ECO:0000313" key="4">
    <source>
        <dbReference type="Proteomes" id="UP000442469"/>
    </source>
</evidence>
<sequence>MNRTGASKYSTIMKAVGITVLAGTLAACVQQAEVQASARMDSSSNPAFAAGTSLSSPSIQKAEKKLEELTGKSLTLGKAVSFPAGWILDVQGAEGGEVTFNKNGEIDSISVKMKWSDLSASHQEAMQKALDTVISGGSAQAEHVRLRMDYNDTDPKLKNKLQMTAEVQNTTINVLDGKLSMALEILKIQDVPEAAVKSAKAVIAKVDHVKKTEALTQAFLITEPNAVQYELRFGTPTSKYPVSVNIDKKTNKPTGLYLGFLEDKPANKSEAQINKVMQTLKNANMDKLKKTAVPQIKKWLGMDLSGYKLTKVANEPGNAVFTKSGAPSVKVSYNSKGELYWVD</sequence>
<dbReference type="GeneID" id="77008020"/>
<evidence type="ECO:0000313" key="1">
    <source>
        <dbReference type="EMBL" id="KFN08548.1"/>
    </source>
</evidence>
<evidence type="ECO:0000313" key="2">
    <source>
        <dbReference type="EMBL" id="MUG23478.1"/>
    </source>
</evidence>
<dbReference type="EMBL" id="JMQA01000028">
    <property type="protein sequence ID" value="KFN08548.1"/>
    <property type="molecule type" value="Genomic_DNA"/>
</dbReference>
<dbReference type="PATRIC" id="fig|44252.3.peg.3077"/>
<dbReference type="OrthoDB" id="2527851at2"/>
<proteinExistence type="predicted"/>
<dbReference type="HOGENOM" id="CLU_069600_0_0_9"/>
<dbReference type="Proteomes" id="UP000442469">
    <property type="component" value="Unassembled WGS sequence"/>
</dbReference>
<organism evidence="1 3">
    <name type="scientific">Paenibacillus macerans</name>
    <name type="common">Bacillus macerans</name>
    <dbReference type="NCBI Taxonomy" id="44252"/>
    <lineage>
        <taxon>Bacteria</taxon>
        <taxon>Bacillati</taxon>
        <taxon>Bacillota</taxon>
        <taxon>Bacilli</taxon>
        <taxon>Bacillales</taxon>
        <taxon>Paenibacillaceae</taxon>
        <taxon>Paenibacillus</taxon>
    </lineage>
</organism>
<dbReference type="RefSeq" id="WP_036623980.1">
    <property type="nucleotide sequence ID" value="NZ_BOSD01000006.1"/>
</dbReference>
<name>A0A090ZDS8_PAEMA</name>
<comment type="caution">
    <text evidence="1">The sequence shown here is derived from an EMBL/GenBank/DDBJ whole genome shotgun (WGS) entry which is preliminary data.</text>
</comment>
<protein>
    <submittedName>
        <fullName evidence="1">Putative lipoprotein</fullName>
    </submittedName>
</protein>
<accession>A0A090ZDS8</accession>
<gene>
    <name evidence="1" type="ORF">DJ90_5066</name>
    <name evidence="2" type="ORF">GNQ08_13825</name>
</gene>